<dbReference type="GO" id="GO:0016137">
    <property type="term" value="P:glycoside metabolic process"/>
    <property type="evidence" value="ECO:0007669"/>
    <property type="project" value="UniProtKB-ARBA"/>
</dbReference>
<organism evidence="2 3">
    <name type="scientific">Paractinoplanes rishiriensis</name>
    <dbReference type="NCBI Taxonomy" id="1050105"/>
    <lineage>
        <taxon>Bacteria</taxon>
        <taxon>Bacillati</taxon>
        <taxon>Actinomycetota</taxon>
        <taxon>Actinomycetes</taxon>
        <taxon>Micromonosporales</taxon>
        <taxon>Micromonosporaceae</taxon>
        <taxon>Paractinoplanes</taxon>
    </lineage>
</organism>
<dbReference type="Proteomes" id="UP000636960">
    <property type="component" value="Unassembled WGS sequence"/>
</dbReference>
<evidence type="ECO:0000256" key="1">
    <source>
        <dbReference type="ARBA" id="ARBA00022833"/>
    </source>
</evidence>
<dbReference type="Gene3D" id="3.40.50.10320">
    <property type="entry name" value="LmbE-like"/>
    <property type="match status" value="1"/>
</dbReference>
<reference evidence="2" key="1">
    <citation type="submission" date="2021-01" db="EMBL/GenBank/DDBJ databases">
        <title>Whole genome shotgun sequence of Actinoplanes rishiriensis NBRC 108556.</title>
        <authorList>
            <person name="Komaki H."/>
            <person name="Tamura T."/>
        </authorList>
    </citation>
    <scope>NUCLEOTIDE SEQUENCE</scope>
    <source>
        <strain evidence="2">NBRC 108556</strain>
    </source>
</reference>
<dbReference type="EMBL" id="BOMV01000079">
    <property type="protein sequence ID" value="GIF00070.1"/>
    <property type="molecule type" value="Genomic_DNA"/>
</dbReference>
<name>A0A919K7E6_9ACTN</name>
<dbReference type="InterPro" id="IPR024078">
    <property type="entry name" value="LmbE-like_dom_sf"/>
</dbReference>
<dbReference type="SUPFAM" id="SSF102588">
    <property type="entry name" value="LmbE-like"/>
    <property type="match status" value="1"/>
</dbReference>
<evidence type="ECO:0000313" key="3">
    <source>
        <dbReference type="Proteomes" id="UP000636960"/>
    </source>
</evidence>
<sequence>MMAGMTLPALPEETFQRVLCVVAHPDDMEYGTSAAVARWTARGIEVGYLLLTRGEAGMPNPPEETARLRVAEQQAACAVVGVEHLTVLEHPDGVLVYGLDLRRDICREIRRFKPDVVLGSGYQIETPFGFDQADHRAAALATLDAVRDAGNRWVFPEQVDDGGLEPHSVRWLIIPGLAGSGATHGVDVTGEPLRRGVASLEAHAAYLAALPGHPAPADFIPMFAAMGGKAMGVEHAVLFRAHDLQAPPDLFTDATRDAPRSG</sequence>
<dbReference type="PANTHER" id="PTHR12993:SF28">
    <property type="entry name" value="LMBE FAMILY PROTEIN"/>
    <property type="match status" value="1"/>
</dbReference>
<evidence type="ECO:0000313" key="2">
    <source>
        <dbReference type="EMBL" id="GIF00070.1"/>
    </source>
</evidence>
<dbReference type="Pfam" id="PF02585">
    <property type="entry name" value="PIG-L"/>
    <property type="match status" value="1"/>
</dbReference>
<accession>A0A919K7E6</accession>
<protein>
    <submittedName>
        <fullName evidence="2">GlcNAc-PI de-N-acetylase</fullName>
    </submittedName>
</protein>
<keyword evidence="1" id="KW-0862">Zinc</keyword>
<dbReference type="GO" id="GO:0016811">
    <property type="term" value="F:hydrolase activity, acting on carbon-nitrogen (but not peptide) bonds, in linear amides"/>
    <property type="evidence" value="ECO:0007669"/>
    <property type="project" value="TreeGrafter"/>
</dbReference>
<proteinExistence type="predicted"/>
<gene>
    <name evidence="2" type="ORF">Ari01nite_75340</name>
</gene>
<dbReference type="InterPro" id="IPR003737">
    <property type="entry name" value="GlcNAc_PI_deacetylase-related"/>
</dbReference>
<dbReference type="AlphaFoldDB" id="A0A919K7E6"/>
<keyword evidence="3" id="KW-1185">Reference proteome</keyword>
<dbReference type="PANTHER" id="PTHR12993">
    <property type="entry name" value="N-ACETYLGLUCOSAMINYL-PHOSPHATIDYLINOSITOL DE-N-ACETYLASE-RELATED"/>
    <property type="match status" value="1"/>
</dbReference>
<comment type="caution">
    <text evidence="2">The sequence shown here is derived from an EMBL/GenBank/DDBJ whole genome shotgun (WGS) entry which is preliminary data.</text>
</comment>